<dbReference type="AlphaFoldDB" id="A1ZCP1"/>
<reference evidence="2 3" key="1">
    <citation type="submission" date="2007-01" db="EMBL/GenBank/DDBJ databases">
        <authorList>
            <person name="Haygood M."/>
            <person name="Podell S."/>
            <person name="Anderson C."/>
            <person name="Hopkinson B."/>
            <person name="Roe K."/>
            <person name="Barbeau K."/>
            <person name="Gaasterland T."/>
            <person name="Ferriera S."/>
            <person name="Johnson J."/>
            <person name="Kravitz S."/>
            <person name="Beeson K."/>
            <person name="Sutton G."/>
            <person name="Rogers Y.-H."/>
            <person name="Friedman R."/>
            <person name="Frazier M."/>
            <person name="Venter J.C."/>
        </authorList>
    </citation>
    <scope>NUCLEOTIDE SEQUENCE [LARGE SCALE GENOMIC DNA]</scope>
    <source>
        <strain evidence="2 3">ATCC 23134</strain>
    </source>
</reference>
<evidence type="ECO:0000313" key="2">
    <source>
        <dbReference type="EMBL" id="EAY32043.1"/>
    </source>
</evidence>
<name>A1ZCP1_MICM2</name>
<dbReference type="EMBL" id="AAWS01000001">
    <property type="protein sequence ID" value="EAY32043.1"/>
    <property type="molecule type" value="Genomic_DNA"/>
</dbReference>
<protein>
    <recommendedName>
        <fullName evidence="1">Outer membrane protein beta-barrel domain-containing protein</fullName>
    </recommendedName>
</protein>
<feature type="domain" description="Outer membrane protein beta-barrel" evidence="1">
    <location>
        <begin position="7"/>
        <end position="205"/>
    </location>
</feature>
<comment type="caution">
    <text evidence="2">The sequence shown here is derived from an EMBL/GenBank/DDBJ whole genome shotgun (WGS) entry which is preliminary data.</text>
</comment>
<dbReference type="Proteomes" id="UP000004095">
    <property type="component" value="Unassembled WGS sequence"/>
</dbReference>
<dbReference type="eggNOG" id="ENOG502ZAVJ">
    <property type="taxonomic scope" value="Bacteria"/>
</dbReference>
<proteinExistence type="predicted"/>
<accession>A1ZCP1</accession>
<dbReference type="Pfam" id="PF13568">
    <property type="entry name" value="OMP_b-brl_2"/>
    <property type="match status" value="1"/>
</dbReference>
<evidence type="ECO:0000259" key="1">
    <source>
        <dbReference type="Pfam" id="PF13568"/>
    </source>
</evidence>
<dbReference type="InterPro" id="IPR025665">
    <property type="entry name" value="Beta-barrel_OMP_2"/>
</dbReference>
<organism evidence="2 3">
    <name type="scientific">Microscilla marina ATCC 23134</name>
    <dbReference type="NCBI Taxonomy" id="313606"/>
    <lineage>
        <taxon>Bacteria</taxon>
        <taxon>Pseudomonadati</taxon>
        <taxon>Bacteroidota</taxon>
        <taxon>Cytophagia</taxon>
        <taxon>Cytophagales</taxon>
        <taxon>Microscillaceae</taxon>
        <taxon>Microscilla</taxon>
    </lineage>
</organism>
<gene>
    <name evidence="2" type="ORF">M23134_02072</name>
</gene>
<keyword evidence="3" id="KW-1185">Reference proteome</keyword>
<sequence>MTAGVVFSQNNNEGNEKGISIGLRGGITLTGGNTTFPANTSQGRPVEFKNDQDGMGLGYVFGGTARINFGGLFLQSELNYGQFKLKQKNAQTFSAGGASVTNNINSVSTMDAFNIPILLGTKLGPLRAYVGPSFIFVTRAEQKTTGTVNSQLGGVDLPSISSEGTQDLLSSDAGDFEVRPFIIAVEAGIGMTLPMGLEADLRYSVPAITGVYKNNDVKGFLGILSLSVGFRLAKLGM</sequence>
<evidence type="ECO:0000313" key="3">
    <source>
        <dbReference type="Proteomes" id="UP000004095"/>
    </source>
</evidence>